<evidence type="ECO:0000313" key="2">
    <source>
        <dbReference type="EMBL" id="OIN96263.1"/>
    </source>
</evidence>
<gene>
    <name evidence="2" type="ORF">AUJ66_06870</name>
</gene>
<reference evidence="2 3" key="1">
    <citation type="journal article" date="2016" name="Environ. Microbiol.">
        <title>Genomic resolution of a cold subsurface aquifer community provides metabolic insights for novel microbes adapted to high CO concentrations.</title>
        <authorList>
            <person name="Probst A.J."/>
            <person name="Castelle C.J."/>
            <person name="Singh A."/>
            <person name="Brown C.T."/>
            <person name="Anantharaman K."/>
            <person name="Sharon I."/>
            <person name="Hug L.A."/>
            <person name="Burstein D."/>
            <person name="Emerson J.B."/>
            <person name="Thomas B.C."/>
            <person name="Banfield J.F."/>
        </authorList>
    </citation>
    <scope>NUCLEOTIDE SEQUENCE [LARGE SCALE GENOMIC DNA]</scope>
    <source>
        <strain evidence="2">CG1_02_38_46</strain>
    </source>
</reference>
<dbReference type="Pfam" id="PF18480">
    <property type="entry name" value="DUF5615"/>
    <property type="match status" value="1"/>
</dbReference>
<feature type="domain" description="DUF5615" evidence="1">
    <location>
        <begin position="1"/>
        <end position="111"/>
    </location>
</feature>
<organism evidence="2 3">
    <name type="scientific">Candidatus Desantisbacteria bacterium CG1_02_38_46</name>
    <dbReference type="NCBI Taxonomy" id="1817893"/>
    <lineage>
        <taxon>Bacteria</taxon>
        <taxon>Candidatus Desantisiibacteriota</taxon>
    </lineage>
</organism>
<evidence type="ECO:0000313" key="3">
    <source>
        <dbReference type="Proteomes" id="UP000182278"/>
    </source>
</evidence>
<sequence>MKILIDENLPYSTKFVLNELEHDVRDVKDTNLRGEEDKRIFAFAQSEERIFITRDMDFANILKYPPGTHGGIIILRLPMERCVEEINEVIREFFQEITEEKIKGAIIIIEEGKYRIRR</sequence>
<proteinExistence type="predicted"/>
<dbReference type="EMBL" id="MNUO01000106">
    <property type="protein sequence ID" value="OIN96263.1"/>
    <property type="molecule type" value="Genomic_DNA"/>
</dbReference>
<name>A0A1J4SAA5_9BACT</name>
<dbReference type="AlphaFoldDB" id="A0A1J4SAA5"/>
<comment type="caution">
    <text evidence="2">The sequence shown here is derived from an EMBL/GenBank/DDBJ whole genome shotgun (WGS) entry which is preliminary data.</text>
</comment>
<dbReference type="STRING" id="1817893.AUJ66_06870"/>
<dbReference type="InterPro" id="IPR041049">
    <property type="entry name" value="DUF5615"/>
</dbReference>
<accession>A0A1J4SAA5</accession>
<protein>
    <recommendedName>
        <fullName evidence="1">DUF5615 domain-containing protein</fullName>
    </recommendedName>
</protein>
<dbReference type="Proteomes" id="UP000182278">
    <property type="component" value="Unassembled WGS sequence"/>
</dbReference>
<evidence type="ECO:0000259" key="1">
    <source>
        <dbReference type="Pfam" id="PF18480"/>
    </source>
</evidence>